<dbReference type="Gene3D" id="3.40.720.10">
    <property type="entry name" value="Alkaline Phosphatase, subunit A"/>
    <property type="match status" value="1"/>
</dbReference>
<accession>A0A517PCG1</accession>
<dbReference type="InterPro" id="IPR017850">
    <property type="entry name" value="Alkaline_phosphatase_core_sf"/>
</dbReference>
<dbReference type="SUPFAM" id="SSF53649">
    <property type="entry name" value="Alkaline phosphatase-like"/>
    <property type="match status" value="1"/>
</dbReference>
<dbReference type="OrthoDB" id="2381338at2"/>
<name>A0A517PCG1_9PLAN</name>
<evidence type="ECO:0000313" key="2">
    <source>
        <dbReference type="Proteomes" id="UP000318741"/>
    </source>
</evidence>
<protein>
    <submittedName>
        <fullName evidence="1">Type I phosphodiesterase / nucleotide pyrophosphatase</fullName>
    </submittedName>
</protein>
<dbReference type="Proteomes" id="UP000318741">
    <property type="component" value="Chromosome"/>
</dbReference>
<dbReference type="KEGG" id="acaf:CA12_31900"/>
<reference evidence="1 2" key="1">
    <citation type="submission" date="2019-02" db="EMBL/GenBank/DDBJ databases">
        <title>Deep-cultivation of Planctomycetes and their phenomic and genomic characterization uncovers novel biology.</title>
        <authorList>
            <person name="Wiegand S."/>
            <person name="Jogler M."/>
            <person name="Boedeker C."/>
            <person name="Pinto D."/>
            <person name="Vollmers J."/>
            <person name="Rivas-Marin E."/>
            <person name="Kohn T."/>
            <person name="Peeters S.H."/>
            <person name="Heuer A."/>
            <person name="Rast P."/>
            <person name="Oberbeckmann S."/>
            <person name="Bunk B."/>
            <person name="Jeske O."/>
            <person name="Meyerdierks A."/>
            <person name="Storesund J.E."/>
            <person name="Kallscheuer N."/>
            <person name="Luecker S."/>
            <person name="Lage O.M."/>
            <person name="Pohl T."/>
            <person name="Merkel B.J."/>
            <person name="Hornburger P."/>
            <person name="Mueller R.-W."/>
            <person name="Bruemmer F."/>
            <person name="Labrenz M."/>
            <person name="Spormann A.M."/>
            <person name="Op den Camp H."/>
            <person name="Overmann J."/>
            <person name="Amann R."/>
            <person name="Jetten M.S.M."/>
            <person name="Mascher T."/>
            <person name="Medema M.H."/>
            <person name="Devos D.P."/>
            <person name="Kaster A.-K."/>
            <person name="Ovreas L."/>
            <person name="Rohde M."/>
            <person name="Galperin M.Y."/>
            <person name="Jogler C."/>
        </authorList>
    </citation>
    <scope>NUCLEOTIDE SEQUENCE [LARGE SCALE GENOMIC DNA]</scope>
    <source>
        <strain evidence="1 2">CA12</strain>
    </source>
</reference>
<dbReference type="RefSeq" id="WP_145359984.1">
    <property type="nucleotide sequence ID" value="NZ_CP036265.1"/>
</dbReference>
<dbReference type="InterPro" id="IPR002591">
    <property type="entry name" value="Phosphodiest/P_Trfase"/>
</dbReference>
<proteinExistence type="predicted"/>
<dbReference type="PANTHER" id="PTHR10151">
    <property type="entry name" value="ECTONUCLEOTIDE PYROPHOSPHATASE/PHOSPHODIESTERASE"/>
    <property type="match status" value="1"/>
</dbReference>
<dbReference type="EMBL" id="CP036265">
    <property type="protein sequence ID" value="QDT17078.1"/>
    <property type="molecule type" value="Genomic_DNA"/>
</dbReference>
<keyword evidence="2" id="KW-1185">Reference proteome</keyword>
<dbReference type="AlphaFoldDB" id="A0A517PCG1"/>
<evidence type="ECO:0000313" key="1">
    <source>
        <dbReference type="EMBL" id="QDT17078.1"/>
    </source>
</evidence>
<dbReference type="PANTHER" id="PTHR10151:SF120">
    <property type="entry name" value="BIS(5'-ADENOSYL)-TRIPHOSPHATASE"/>
    <property type="match status" value="1"/>
</dbReference>
<dbReference type="Pfam" id="PF01663">
    <property type="entry name" value="Phosphodiest"/>
    <property type="match status" value="1"/>
</dbReference>
<dbReference type="GO" id="GO:0016787">
    <property type="term" value="F:hydrolase activity"/>
    <property type="evidence" value="ECO:0007669"/>
    <property type="project" value="UniProtKB-ARBA"/>
</dbReference>
<sequence>MSESVEPRPPKPVVQVIVDALASRVVRPALEDGKLPHIAKLVEREGVRWDCTSIFPSITPAATCALTTGQYPDRTHIAGAYWYDPEEKDVAYFGDDIWTILAENPGEYVNDFQIGLNFHRLKADTVFEMLEEAGHPTAALNSMWFRGPHRHEISPPAELELAPGVEFAKELTGPTVLTLADFCRSGGVDGGPALEGPGGPTRRYGFHDQTTSAFLLNLFGQMHLPAYTLAYFPNNDFVSHEDGPRNAVHVLEKLDRTLGGLFALFGGVEKFLETFAFLMTGDHSQTDCAENPKAREIDLTDVLAEFTVVHGGESWKGGEDILACPNMRAAQLYLSEDGPSLETVRDALLRCERVDQVIWRTPIHRAGGPGPGEERTTFHVATAERGTLRFTPADGPEAAAAPGWKQAVDDYGNRWRYEGDLAALDGAVTAGEDGADLIRFKHYPNAFERIATSFFQESGALWATAIPGAEFRLPRTTTHAGGSHGSLHLFDSASPLIFGGLPDDVIVPEHPRTVDVVPLAMRCLHVQPPWEPGQGRVCT</sequence>
<gene>
    <name evidence="1" type="ORF">CA12_31900</name>
</gene>
<organism evidence="1 2">
    <name type="scientific">Alienimonas californiensis</name>
    <dbReference type="NCBI Taxonomy" id="2527989"/>
    <lineage>
        <taxon>Bacteria</taxon>
        <taxon>Pseudomonadati</taxon>
        <taxon>Planctomycetota</taxon>
        <taxon>Planctomycetia</taxon>
        <taxon>Planctomycetales</taxon>
        <taxon>Planctomycetaceae</taxon>
        <taxon>Alienimonas</taxon>
    </lineage>
</organism>